<dbReference type="SUPFAM" id="SSF74653">
    <property type="entry name" value="TolA/TonB C-terminal domain"/>
    <property type="match status" value="1"/>
</dbReference>
<comment type="caution">
    <text evidence="7">The sequence shown here is derived from an EMBL/GenBank/DDBJ whole genome shotgun (WGS) entry which is preliminary data.</text>
</comment>
<dbReference type="Proteomes" id="UP001176468">
    <property type="component" value="Unassembled WGS sequence"/>
</dbReference>
<evidence type="ECO:0000259" key="6">
    <source>
        <dbReference type="Pfam" id="PF03544"/>
    </source>
</evidence>
<dbReference type="NCBIfam" id="TIGR01352">
    <property type="entry name" value="tonB_Cterm"/>
    <property type="match status" value="1"/>
</dbReference>
<feature type="signal peptide" evidence="5">
    <location>
        <begin position="1"/>
        <end position="15"/>
    </location>
</feature>
<reference evidence="7" key="1">
    <citation type="submission" date="2023-07" db="EMBL/GenBank/DDBJ databases">
        <authorList>
            <person name="Kim M.K."/>
        </authorList>
    </citation>
    <scope>NUCLEOTIDE SEQUENCE</scope>
    <source>
        <strain evidence="7">CA1-15</strain>
    </source>
</reference>
<evidence type="ECO:0000256" key="5">
    <source>
        <dbReference type="SAM" id="SignalP"/>
    </source>
</evidence>
<dbReference type="Pfam" id="PF03544">
    <property type="entry name" value="TonB_C"/>
    <property type="match status" value="1"/>
</dbReference>
<evidence type="ECO:0000256" key="3">
    <source>
        <dbReference type="ARBA" id="ARBA00022989"/>
    </source>
</evidence>
<dbReference type="InterPro" id="IPR037682">
    <property type="entry name" value="TonB_C"/>
</dbReference>
<keyword evidence="4" id="KW-0472">Membrane</keyword>
<protein>
    <submittedName>
        <fullName evidence="7">Energy transducer TonB</fullName>
    </submittedName>
</protein>
<evidence type="ECO:0000313" key="7">
    <source>
        <dbReference type="EMBL" id="MDO7842960.1"/>
    </source>
</evidence>
<dbReference type="RefSeq" id="WP_304561420.1">
    <property type="nucleotide sequence ID" value="NZ_JAUQSZ010000007.1"/>
</dbReference>
<feature type="chain" id="PRO_5045330091" evidence="5">
    <location>
        <begin position="16"/>
        <end position="258"/>
    </location>
</feature>
<evidence type="ECO:0000256" key="1">
    <source>
        <dbReference type="ARBA" id="ARBA00004167"/>
    </source>
</evidence>
<keyword evidence="3" id="KW-1133">Transmembrane helix</keyword>
<keyword evidence="8" id="KW-1185">Reference proteome</keyword>
<keyword evidence="5" id="KW-0732">Signal</keyword>
<evidence type="ECO:0000256" key="4">
    <source>
        <dbReference type="ARBA" id="ARBA00023136"/>
    </source>
</evidence>
<dbReference type="EMBL" id="JAUQSZ010000007">
    <property type="protein sequence ID" value="MDO7842960.1"/>
    <property type="molecule type" value="Genomic_DNA"/>
</dbReference>
<sequence>MAMMLALLMAATATPVPMTSQGPWVVNGDENLCYLQRKFSDGKQEATLVFQPLLDLSTMELSIISKDKSSTTTGEAAVTLSSSNRTFKGRYFSTFNANRNRRLTRITIDRVLLTTIKDGDDLIVDARPVAARFPIKRPDKALPILQECVDSMKKSWGVDPESKAAVAVQPTGNPAAYFGPDAYPVAAFSEGISGRVIALLQVSANGKVEHCRIVSSAAQALNEGTCTAAYHIRFKPALGQDGKPIASTYLLPVNWVMP</sequence>
<dbReference type="Gene3D" id="3.30.1150.10">
    <property type="match status" value="1"/>
</dbReference>
<name>A0ABT9A124_9SPHN</name>
<gene>
    <name evidence="7" type="ORF">Q5H94_11540</name>
</gene>
<evidence type="ECO:0000256" key="2">
    <source>
        <dbReference type="ARBA" id="ARBA00022692"/>
    </source>
</evidence>
<organism evidence="7 8">
    <name type="scientific">Sphingomonas immobilis</name>
    <dbReference type="NCBI Taxonomy" id="3063997"/>
    <lineage>
        <taxon>Bacteria</taxon>
        <taxon>Pseudomonadati</taxon>
        <taxon>Pseudomonadota</taxon>
        <taxon>Alphaproteobacteria</taxon>
        <taxon>Sphingomonadales</taxon>
        <taxon>Sphingomonadaceae</taxon>
        <taxon>Sphingomonas</taxon>
    </lineage>
</organism>
<comment type="subcellular location">
    <subcellularLocation>
        <location evidence="1">Membrane</location>
        <topology evidence="1">Single-pass membrane protein</topology>
    </subcellularLocation>
</comment>
<proteinExistence type="predicted"/>
<dbReference type="InterPro" id="IPR006260">
    <property type="entry name" value="TonB/TolA_C"/>
</dbReference>
<feature type="domain" description="TonB C-terminal" evidence="6">
    <location>
        <begin position="182"/>
        <end position="256"/>
    </location>
</feature>
<accession>A0ABT9A124</accession>
<keyword evidence="2" id="KW-0812">Transmembrane</keyword>
<evidence type="ECO:0000313" key="8">
    <source>
        <dbReference type="Proteomes" id="UP001176468"/>
    </source>
</evidence>